<dbReference type="SUPFAM" id="SSF50475">
    <property type="entry name" value="FMN-binding split barrel"/>
    <property type="match status" value="1"/>
</dbReference>
<keyword evidence="7" id="KW-1185">Reference proteome</keyword>
<dbReference type="InterPro" id="IPR012349">
    <property type="entry name" value="Split_barrel_FMN-bd"/>
</dbReference>
<dbReference type="Pfam" id="PF01613">
    <property type="entry name" value="Flavin_Reduct"/>
    <property type="match status" value="1"/>
</dbReference>
<dbReference type="InterPro" id="IPR002563">
    <property type="entry name" value="Flavin_Rdtase-like_dom"/>
</dbReference>
<comment type="similarity">
    <text evidence="4">Belongs to the flavoredoxin family.</text>
</comment>
<evidence type="ECO:0000256" key="2">
    <source>
        <dbReference type="ARBA" id="ARBA00022630"/>
    </source>
</evidence>
<dbReference type="GO" id="GO:0010181">
    <property type="term" value="F:FMN binding"/>
    <property type="evidence" value="ECO:0007669"/>
    <property type="project" value="InterPro"/>
</dbReference>
<accession>A0A9P7GE13</accession>
<keyword evidence="3" id="KW-0288">FMN</keyword>
<sequence length="227" mass="24429">MAHSLADLGATIQESPKKLYELLLSGIVPRPVAFVSTISEDGITNIAPFRHVHVSSNPPVISVSIIRPPPGHGAKDTLRNILATKGFTVNIVSEPWVVHADAASIDAPEDVSEWPLSGLTQVPSIHVQAPRVKESAFSLELELLQTIDIHDPTTSTATTTLVLGSVKYIHIRNDVLNARTGTVDPAKLRPVARLGGTLYARVNEGYYVERGAWAEDGVRIRELGLGA</sequence>
<organism evidence="6 7">
    <name type="scientific">Asterophora parasitica</name>
    <dbReference type="NCBI Taxonomy" id="117018"/>
    <lineage>
        <taxon>Eukaryota</taxon>
        <taxon>Fungi</taxon>
        <taxon>Dikarya</taxon>
        <taxon>Basidiomycota</taxon>
        <taxon>Agaricomycotina</taxon>
        <taxon>Agaricomycetes</taxon>
        <taxon>Agaricomycetidae</taxon>
        <taxon>Agaricales</taxon>
        <taxon>Tricholomatineae</taxon>
        <taxon>Lyophyllaceae</taxon>
        <taxon>Asterophora</taxon>
    </lineage>
</organism>
<comment type="caution">
    <text evidence="6">The sequence shown here is derived from an EMBL/GenBank/DDBJ whole genome shotgun (WGS) entry which is preliminary data.</text>
</comment>
<keyword evidence="2" id="KW-0285">Flavoprotein</keyword>
<feature type="domain" description="Flavin reductase like" evidence="5">
    <location>
        <begin position="25"/>
        <end position="181"/>
    </location>
</feature>
<reference evidence="6" key="1">
    <citation type="submission" date="2020-07" db="EMBL/GenBank/DDBJ databases">
        <authorList>
            <person name="Nieuwenhuis M."/>
            <person name="Van De Peppel L.J.J."/>
        </authorList>
    </citation>
    <scope>NUCLEOTIDE SEQUENCE</scope>
    <source>
        <strain evidence="6">AP01</strain>
        <tissue evidence="6">Mycelium</tissue>
    </source>
</reference>
<reference evidence="6" key="2">
    <citation type="submission" date="2021-10" db="EMBL/GenBank/DDBJ databases">
        <title>Phylogenomics reveals ancestral predisposition of the termite-cultivated fungus Termitomyces towards a domesticated lifestyle.</title>
        <authorList>
            <person name="Auxier B."/>
            <person name="Grum-Grzhimaylo A."/>
            <person name="Cardenas M.E."/>
            <person name="Lodge J.D."/>
            <person name="Laessoe T."/>
            <person name="Pedersen O."/>
            <person name="Smith M.E."/>
            <person name="Kuyper T.W."/>
            <person name="Franco-Molano E.A."/>
            <person name="Baroni T.J."/>
            <person name="Aanen D.K."/>
        </authorList>
    </citation>
    <scope>NUCLEOTIDE SEQUENCE</scope>
    <source>
        <strain evidence="6">AP01</strain>
        <tissue evidence="6">Mycelium</tissue>
    </source>
</reference>
<protein>
    <recommendedName>
        <fullName evidence="5">Flavin reductase like domain-containing protein</fullName>
    </recommendedName>
</protein>
<dbReference type="PANTHER" id="PTHR33798">
    <property type="entry name" value="FLAVOPROTEIN OXYGENASE"/>
    <property type="match status" value="1"/>
</dbReference>
<dbReference type="OrthoDB" id="298012at2759"/>
<gene>
    <name evidence="6" type="ORF">DXG03_006584</name>
</gene>
<evidence type="ECO:0000313" key="6">
    <source>
        <dbReference type="EMBL" id="KAG5645282.1"/>
    </source>
</evidence>
<dbReference type="AlphaFoldDB" id="A0A9P7GE13"/>
<evidence type="ECO:0000313" key="7">
    <source>
        <dbReference type="Proteomes" id="UP000775547"/>
    </source>
</evidence>
<evidence type="ECO:0000256" key="1">
    <source>
        <dbReference type="ARBA" id="ARBA00001917"/>
    </source>
</evidence>
<dbReference type="Gene3D" id="2.30.110.10">
    <property type="entry name" value="Electron Transport, Fmn-binding Protein, Chain A"/>
    <property type="match status" value="1"/>
</dbReference>
<dbReference type="PANTHER" id="PTHR33798:SF5">
    <property type="entry name" value="FLAVIN REDUCTASE LIKE DOMAIN-CONTAINING PROTEIN"/>
    <property type="match status" value="1"/>
</dbReference>
<dbReference type="SMART" id="SM00903">
    <property type="entry name" value="Flavin_Reduct"/>
    <property type="match status" value="1"/>
</dbReference>
<name>A0A9P7GE13_9AGAR</name>
<dbReference type="EMBL" id="JABCKV010000044">
    <property type="protein sequence ID" value="KAG5645282.1"/>
    <property type="molecule type" value="Genomic_DNA"/>
</dbReference>
<dbReference type="Proteomes" id="UP000775547">
    <property type="component" value="Unassembled WGS sequence"/>
</dbReference>
<evidence type="ECO:0000256" key="4">
    <source>
        <dbReference type="ARBA" id="ARBA00038054"/>
    </source>
</evidence>
<proteinExistence type="inferred from homology"/>
<comment type="cofactor">
    <cofactor evidence="1">
        <name>FMN</name>
        <dbReference type="ChEBI" id="CHEBI:58210"/>
    </cofactor>
</comment>
<evidence type="ECO:0000256" key="3">
    <source>
        <dbReference type="ARBA" id="ARBA00022643"/>
    </source>
</evidence>
<evidence type="ECO:0000259" key="5">
    <source>
        <dbReference type="SMART" id="SM00903"/>
    </source>
</evidence>